<evidence type="ECO:0000313" key="3">
    <source>
        <dbReference type="Proteomes" id="UP001372834"/>
    </source>
</evidence>
<sequence length="230" mass="26740">MASGNAVNGQGQVKEEDLKELKSRMKLIVDTDPAQFHDDYSLKRYLRAFKTVDGAFQAVLKTNKWRVEYKLDQLSLDCPEIKKHHDANRARVLRHRDMIGRPVIYIPARNHNVNDRNIDELTKFIVYCLEEACKKCFQEVIDNLCIVFDLKDFGLSCMDYQMVKNLIWLLSKHYPERLGVCLIINSPPLFNTCWVVIKGWLDENTSGKVTFVNSEEELCKYLIPDILPEV</sequence>
<dbReference type="PANTHER" id="PTHR46590:SF4">
    <property type="entry name" value="CRAL-TRIO DOMAIN-CONTAINING PROTEIN"/>
    <property type="match status" value="1"/>
</dbReference>
<dbReference type="Proteomes" id="UP001372834">
    <property type="component" value="Unassembled WGS sequence"/>
</dbReference>
<dbReference type="Gene3D" id="3.40.525.10">
    <property type="entry name" value="CRAL-TRIO lipid binding domain"/>
    <property type="match status" value="1"/>
</dbReference>
<dbReference type="InterPro" id="IPR036865">
    <property type="entry name" value="CRAL-TRIO_dom_sf"/>
</dbReference>
<dbReference type="AlphaFoldDB" id="A0AAN8S8Z2"/>
<proteinExistence type="predicted"/>
<dbReference type="PROSITE" id="PS50191">
    <property type="entry name" value="CRAL_TRIO"/>
    <property type="match status" value="1"/>
</dbReference>
<name>A0AAN8S8Z2_POLSC</name>
<evidence type="ECO:0000313" key="2">
    <source>
        <dbReference type="EMBL" id="KAK6625884.1"/>
    </source>
</evidence>
<evidence type="ECO:0000259" key="1">
    <source>
        <dbReference type="PROSITE" id="PS50191"/>
    </source>
</evidence>
<dbReference type="SUPFAM" id="SSF46938">
    <property type="entry name" value="CRAL/TRIO N-terminal domain"/>
    <property type="match status" value="1"/>
</dbReference>
<protein>
    <recommendedName>
        <fullName evidence="1">CRAL-TRIO domain-containing protein</fullName>
    </recommendedName>
</protein>
<dbReference type="Pfam" id="PF00650">
    <property type="entry name" value="CRAL_TRIO"/>
    <property type="match status" value="1"/>
</dbReference>
<reference evidence="2 3" key="1">
    <citation type="submission" date="2023-10" db="EMBL/GenBank/DDBJ databases">
        <title>Genomes of two closely related lineages of the louse Polyplax serrata with different host specificities.</title>
        <authorList>
            <person name="Martinu J."/>
            <person name="Tarabai H."/>
            <person name="Stefka J."/>
            <person name="Hypsa V."/>
        </authorList>
    </citation>
    <scope>NUCLEOTIDE SEQUENCE [LARGE SCALE GENOMIC DNA]</scope>
    <source>
        <strain evidence="2">HR10_N</strain>
    </source>
</reference>
<dbReference type="CDD" id="cd00170">
    <property type="entry name" value="SEC14"/>
    <property type="match status" value="1"/>
</dbReference>
<gene>
    <name evidence="2" type="ORF">RUM43_006183</name>
</gene>
<dbReference type="SUPFAM" id="SSF52087">
    <property type="entry name" value="CRAL/TRIO domain"/>
    <property type="match status" value="1"/>
</dbReference>
<organism evidence="2 3">
    <name type="scientific">Polyplax serrata</name>
    <name type="common">Common mouse louse</name>
    <dbReference type="NCBI Taxonomy" id="468196"/>
    <lineage>
        <taxon>Eukaryota</taxon>
        <taxon>Metazoa</taxon>
        <taxon>Ecdysozoa</taxon>
        <taxon>Arthropoda</taxon>
        <taxon>Hexapoda</taxon>
        <taxon>Insecta</taxon>
        <taxon>Pterygota</taxon>
        <taxon>Neoptera</taxon>
        <taxon>Paraneoptera</taxon>
        <taxon>Psocodea</taxon>
        <taxon>Troctomorpha</taxon>
        <taxon>Phthiraptera</taxon>
        <taxon>Anoplura</taxon>
        <taxon>Polyplacidae</taxon>
        <taxon>Polyplax</taxon>
    </lineage>
</organism>
<dbReference type="InterPro" id="IPR001251">
    <property type="entry name" value="CRAL-TRIO_dom"/>
</dbReference>
<comment type="caution">
    <text evidence="2">The sequence shown here is derived from an EMBL/GenBank/DDBJ whole genome shotgun (WGS) entry which is preliminary data.</text>
</comment>
<dbReference type="InterPro" id="IPR052432">
    <property type="entry name" value="PITP/CRAL-TRIO"/>
</dbReference>
<accession>A0AAN8S8Z2</accession>
<dbReference type="InterPro" id="IPR036273">
    <property type="entry name" value="CRAL/TRIO_N_dom_sf"/>
</dbReference>
<dbReference type="SMART" id="SM00516">
    <property type="entry name" value="SEC14"/>
    <property type="match status" value="1"/>
</dbReference>
<dbReference type="PANTHER" id="PTHR46590">
    <property type="entry name" value="PHOSPHATIDYLINOSITOL TRANSFER PROTEIN CSR1-RELATED"/>
    <property type="match status" value="1"/>
</dbReference>
<dbReference type="EMBL" id="JAWJWE010000037">
    <property type="protein sequence ID" value="KAK6625884.1"/>
    <property type="molecule type" value="Genomic_DNA"/>
</dbReference>
<feature type="domain" description="CRAL-TRIO" evidence="1">
    <location>
        <begin position="96"/>
        <end position="230"/>
    </location>
</feature>